<sequence>MAHLFQTLCTLSYLTADRATDRVAGRLKALKEEETGASAVEYALLVGLIAVALIGVIIALRGRIEAMFNAVVF</sequence>
<accession>A0A846LCX7</accession>
<protein>
    <submittedName>
        <fullName evidence="3">Pilus assembly protein Flp/PilA</fullName>
    </submittedName>
</protein>
<dbReference type="EMBL" id="JAAMPA010000001">
    <property type="protein sequence ID" value="NIH65556.1"/>
    <property type="molecule type" value="Genomic_DNA"/>
</dbReference>
<proteinExistence type="predicted"/>
<dbReference type="Proteomes" id="UP000648663">
    <property type="component" value="Unassembled WGS sequence"/>
</dbReference>
<organism evidence="3 4">
    <name type="scientific">Modestobacter marinus</name>
    <dbReference type="NCBI Taxonomy" id="477641"/>
    <lineage>
        <taxon>Bacteria</taxon>
        <taxon>Bacillati</taxon>
        <taxon>Actinomycetota</taxon>
        <taxon>Actinomycetes</taxon>
        <taxon>Geodermatophilales</taxon>
        <taxon>Geodermatophilaceae</taxon>
        <taxon>Modestobacter</taxon>
    </lineage>
</organism>
<keyword evidence="1" id="KW-0812">Transmembrane</keyword>
<dbReference type="EMBL" id="BMMI01000004">
    <property type="protein sequence ID" value="GGL65395.1"/>
    <property type="molecule type" value="Genomic_DNA"/>
</dbReference>
<dbReference type="InterPro" id="IPR007047">
    <property type="entry name" value="Flp_Fap"/>
</dbReference>
<reference evidence="5" key="2">
    <citation type="journal article" date="2019" name="Int. J. Syst. Evol. Microbiol.">
        <title>The Global Catalogue of Microorganisms (GCM) 10K type strain sequencing project: providing services to taxonomists for standard genome sequencing and annotation.</title>
        <authorList>
            <consortium name="The Broad Institute Genomics Platform"/>
            <consortium name="The Broad Institute Genome Sequencing Center for Infectious Disease"/>
            <person name="Wu L."/>
            <person name="Ma J."/>
        </authorList>
    </citation>
    <scope>NUCLEOTIDE SEQUENCE [LARGE SCALE GENOMIC DNA]</scope>
    <source>
        <strain evidence="5">CGMCC 4.5581</strain>
    </source>
</reference>
<name>A0A846LCX7_9ACTN</name>
<reference evidence="2" key="4">
    <citation type="submission" date="2024-05" db="EMBL/GenBank/DDBJ databases">
        <authorList>
            <person name="Sun Q."/>
            <person name="Zhou Y."/>
        </authorList>
    </citation>
    <scope>NUCLEOTIDE SEQUENCE</scope>
    <source>
        <strain evidence="2">CGMCC 4.5581</strain>
    </source>
</reference>
<evidence type="ECO:0000313" key="3">
    <source>
        <dbReference type="EMBL" id="NIH65556.1"/>
    </source>
</evidence>
<evidence type="ECO:0000313" key="5">
    <source>
        <dbReference type="Proteomes" id="UP000648663"/>
    </source>
</evidence>
<dbReference type="Pfam" id="PF04964">
    <property type="entry name" value="Flp_Fap"/>
    <property type="match status" value="1"/>
</dbReference>
<evidence type="ECO:0000313" key="4">
    <source>
        <dbReference type="Proteomes" id="UP000552836"/>
    </source>
</evidence>
<comment type="caution">
    <text evidence="3">The sequence shown here is derived from an EMBL/GenBank/DDBJ whole genome shotgun (WGS) entry which is preliminary data.</text>
</comment>
<dbReference type="Proteomes" id="UP000552836">
    <property type="component" value="Unassembled WGS sequence"/>
</dbReference>
<dbReference type="RefSeq" id="WP_166753296.1">
    <property type="nucleotide sequence ID" value="NZ_BAABJU010000028.1"/>
</dbReference>
<gene>
    <name evidence="3" type="ORF">FB380_000002</name>
    <name evidence="2" type="ORF">GCM10011589_21920</name>
</gene>
<reference evidence="2" key="1">
    <citation type="journal article" date="2014" name="Int. J. Syst. Evol. Microbiol.">
        <title>Complete genome of a new Firmicutes species belonging to the dominant human colonic microbiota ('Ruminococcus bicirculans') reveals two chromosomes and a selective capacity to utilize plant glucans.</title>
        <authorList>
            <consortium name="NISC Comparative Sequencing Program"/>
            <person name="Wegmann U."/>
            <person name="Louis P."/>
            <person name="Goesmann A."/>
            <person name="Henrissat B."/>
            <person name="Duncan S.H."/>
            <person name="Flint H.J."/>
        </authorList>
    </citation>
    <scope>NUCLEOTIDE SEQUENCE</scope>
    <source>
        <strain evidence="2">CGMCC 4.5581</strain>
    </source>
</reference>
<evidence type="ECO:0000256" key="1">
    <source>
        <dbReference type="SAM" id="Phobius"/>
    </source>
</evidence>
<keyword evidence="1" id="KW-1133">Transmembrane helix</keyword>
<feature type="transmembrane region" description="Helical" evidence="1">
    <location>
        <begin position="42"/>
        <end position="60"/>
    </location>
</feature>
<keyword evidence="5" id="KW-1185">Reference proteome</keyword>
<keyword evidence="1" id="KW-0472">Membrane</keyword>
<dbReference type="AlphaFoldDB" id="A0A846LCX7"/>
<reference evidence="3 4" key="3">
    <citation type="submission" date="2020-02" db="EMBL/GenBank/DDBJ databases">
        <title>Sequencing the genomes of 1000 actinobacteria strains.</title>
        <authorList>
            <person name="Klenk H.-P."/>
        </authorList>
    </citation>
    <scope>NUCLEOTIDE SEQUENCE [LARGE SCALE GENOMIC DNA]</scope>
    <source>
        <strain evidence="3 4">DSM 45201</strain>
    </source>
</reference>
<evidence type="ECO:0000313" key="2">
    <source>
        <dbReference type="EMBL" id="GGL65395.1"/>
    </source>
</evidence>